<protein>
    <submittedName>
        <fullName evidence="2">Uncharacterized protein</fullName>
    </submittedName>
</protein>
<keyword evidence="1" id="KW-0472">Membrane</keyword>
<feature type="transmembrane region" description="Helical" evidence="1">
    <location>
        <begin position="70"/>
        <end position="88"/>
    </location>
</feature>
<evidence type="ECO:0000313" key="2">
    <source>
        <dbReference type="EMBL" id="MCI18526.1"/>
    </source>
</evidence>
<keyword evidence="1" id="KW-1133">Transmembrane helix</keyword>
<proteinExistence type="predicted"/>
<dbReference type="Proteomes" id="UP000265520">
    <property type="component" value="Unassembled WGS sequence"/>
</dbReference>
<feature type="non-terminal residue" evidence="2">
    <location>
        <position position="127"/>
    </location>
</feature>
<evidence type="ECO:0000313" key="3">
    <source>
        <dbReference type="Proteomes" id="UP000265520"/>
    </source>
</evidence>
<dbReference type="AlphaFoldDB" id="A0A392Q4Q3"/>
<dbReference type="EMBL" id="LXQA010110576">
    <property type="protein sequence ID" value="MCI18526.1"/>
    <property type="molecule type" value="Genomic_DNA"/>
</dbReference>
<reference evidence="2 3" key="1">
    <citation type="journal article" date="2018" name="Front. Plant Sci.">
        <title>Red Clover (Trifolium pratense) and Zigzag Clover (T. medium) - A Picture of Genomic Similarities and Differences.</title>
        <authorList>
            <person name="Dluhosova J."/>
            <person name="Istvanek J."/>
            <person name="Nedelnik J."/>
            <person name="Repkova J."/>
        </authorList>
    </citation>
    <scope>NUCLEOTIDE SEQUENCE [LARGE SCALE GENOMIC DNA]</scope>
    <source>
        <strain evidence="3">cv. 10/8</strain>
        <tissue evidence="2">Leaf</tissue>
    </source>
</reference>
<feature type="non-terminal residue" evidence="2">
    <location>
        <position position="1"/>
    </location>
</feature>
<feature type="transmembrane region" description="Helical" evidence="1">
    <location>
        <begin position="38"/>
        <end position="58"/>
    </location>
</feature>
<accession>A0A392Q4Q3</accession>
<name>A0A392Q4Q3_9FABA</name>
<evidence type="ECO:0000256" key="1">
    <source>
        <dbReference type="SAM" id="Phobius"/>
    </source>
</evidence>
<sequence>PPPPSPFIQNVPPRCSHHLASVGLLVFPMGSSFGFLELFSVAFPATSSCCFCFVVSVLRLHLFAPTPGHVFFLVVDGVGGAAGLLHSGGGFDSVVMVRGFCGGHDNGCCCDVGGSGVGMGWRWWKEV</sequence>
<keyword evidence="3" id="KW-1185">Reference proteome</keyword>
<keyword evidence="1" id="KW-0812">Transmembrane</keyword>
<organism evidence="2 3">
    <name type="scientific">Trifolium medium</name>
    <dbReference type="NCBI Taxonomy" id="97028"/>
    <lineage>
        <taxon>Eukaryota</taxon>
        <taxon>Viridiplantae</taxon>
        <taxon>Streptophyta</taxon>
        <taxon>Embryophyta</taxon>
        <taxon>Tracheophyta</taxon>
        <taxon>Spermatophyta</taxon>
        <taxon>Magnoliopsida</taxon>
        <taxon>eudicotyledons</taxon>
        <taxon>Gunneridae</taxon>
        <taxon>Pentapetalae</taxon>
        <taxon>rosids</taxon>
        <taxon>fabids</taxon>
        <taxon>Fabales</taxon>
        <taxon>Fabaceae</taxon>
        <taxon>Papilionoideae</taxon>
        <taxon>50 kb inversion clade</taxon>
        <taxon>NPAAA clade</taxon>
        <taxon>Hologalegina</taxon>
        <taxon>IRL clade</taxon>
        <taxon>Trifolieae</taxon>
        <taxon>Trifolium</taxon>
    </lineage>
</organism>
<comment type="caution">
    <text evidence="2">The sequence shown here is derived from an EMBL/GenBank/DDBJ whole genome shotgun (WGS) entry which is preliminary data.</text>
</comment>